<dbReference type="Proteomes" id="UP001138997">
    <property type="component" value="Unassembled WGS sequence"/>
</dbReference>
<dbReference type="AlphaFoldDB" id="A0A9X1NNH4"/>
<sequence>MSQKLSRQTADLKVLVIPADPRAPMQQVTIIGDPHRKLKDLVGGAVHCLELSQLPATLVVNERQLPPASGQRVNERAILLEWTSGKPDVPAVAHLTGAAVLLGPSVEGRYSSVHSEHLKMLLEDGNFRLQVKARKEHSRWDNLPFACPDWFTTAAAGIEANRMAQRKLTFRIVPEPSTELKKQWATLANPHLNQPLSAQDIVCHYEADELATAITEGPLTAGTAFAFFDLCLVNLADGDEKWLLIHDGVTHRLTPLRPLIALGALADVLEFLLNTQEPLTILLEDL</sequence>
<keyword evidence="2" id="KW-1185">Reference proteome</keyword>
<name>A0A9X1NNH4_9ACTN</name>
<evidence type="ECO:0000313" key="2">
    <source>
        <dbReference type="Proteomes" id="UP001138997"/>
    </source>
</evidence>
<reference evidence="1" key="1">
    <citation type="submission" date="2021-11" db="EMBL/GenBank/DDBJ databases">
        <title>Streptomyces corallinus and Kineosporia corallina sp. nov., two new coral-derived marine actinobacteria.</title>
        <authorList>
            <person name="Buangrab K."/>
            <person name="Sutthacheep M."/>
            <person name="Yeemin T."/>
            <person name="Harunari E."/>
            <person name="Igarashi Y."/>
            <person name="Sripreechasak P."/>
            <person name="Kanchanasin P."/>
            <person name="Tanasupawat S."/>
            <person name="Phongsopitanun W."/>
        </authorList>
    </citation>
    <scope>NUCLEOTIDE SEQUENCE</scope>
    <source>
        <strain evidence="1">JCM 31032</strain>
    </source>
</reference>
<evidence type="ECO:0000313" key="1">
    <source>
        <dbReference type="EMBL" id="MCD5316981.1"/>
    </source>
</evidence>
<comment type="caution">
    <text evidence="1">The sequence shown here is derived from an EMBL/GenBank/DDBJ whole genome shotgun (WGS) entry which is preliminary data.</text>
</comment>
<dbReference type="EMBL" id="JAJOMB010000038">
    <property type="protein sequence ID" value="MCD5316981.1"/>
    <property type="molecule type" value="Genomic_DNA"/>
</dbReference>
<proteinExistence type="predicted"/>
<gene>
    <name evidence="1" type="ORF">LR394_39410</name>
</gene>
<protein>
    <submittedName>
        <fullName evidence="1">Uncharacterized protein</fullName>
    </submittedName>
</protein>
<organism evidence="1 2">
    <name type="scientific">Kineosporia babensis</name>
    <dbReference type="NCBI Taxonomy" id="499548"/>
    <lineage>
        <taxon>Bacteria</taxon>
        <taxon>Bacillati</taxon>
        <taxon>Actinomycetota</taxon>
        <taxon>Actinomycetes</taxon>
        <taxon>Kineosporiales</taxon>
        <taxon>Kineosporiaceae</taxon>
        <taxon>Kineosporia</taxon>
    </lineage>
</organism>
<accession>A0A9X1NNH4</accession>
<dbReference type="RefSeq" id="WP_231449833.1">
    <property type="nucleotide sequence ID" value="NZ_JAJOMB010000038.1"/>
</dbReference>